<organism evidence="5">
    <name type="scientific">Arcella intermedia</name>
    <dbReference type="NCBI Taxonomy" id="1963864"/>
    <lineage>
        <taxon>Eukaryota</taxon>
        <taxon>Amoebozoa</taxon>
        <taxon>Tubulinea</taxon>
        <taxon>Elardia</taxon>
        <taxon>Arcellinida</taxon>
        <taxon>Sphaerothecina</taxon>
        <taxon>Arcellidae</taxon>
        <taxon>Arcella</taxon>
    </lineage>
</organism>
<evidence type="ECO:0000256" key="3">
    <source>
        <dbReference type="RuleBase" id="RU361235"/>
    </source>
</evidence>
<keyword evidence="2 3" id="KW-0378">Hydrolase</keyword>
<dbReference type="Pfam" id="PF00135">
    <property type="entry name" value="COesterase"/>
    <property type="match status" value="1"/>
</dbReference>
<evidence type="ECO:0000313" key="5">
    <source>
        <dbReference type="EMBL" id="NDV30753.1"/>
    </source>
</evidence>
<dbReference type="Gene3D" id="3.40.50.1820">
    <property type="entry name" value="alpha/beta hydrolase"/>
    <property type="match status" value="1"/>
</dbReference>
<dbReference type="InterPro" id="IPR029058">
    <property type="entry name" value="AB_hydrolase_fold"/>
</dbReference>
<dbReference type="InterPro" id="IPR000997">
    <property type="entry name" value="Cholinesterase"/>
</dbReference>
<proteinExistence type="inferred from homology"/>
<evidence type="ECO:0000256" key="1">
    <source>
        <dbReference type="ARBA" id="ARBA00005964"/>
    </source>
</evidence>
<comment type="similarity">
    <text evidence="1 3">Belongs to the type-B carboxylesterase/lipase family.</text>
</comment>
<feature type="domain" description="Carboxylesterase type B" evidence="4">
    <location>
        <begin position="17"/>
        <end position="515"/>
    </location>
</feature>
<dbReference type="SUPFAM" id="SSF53474">
    <property type="entry name" value="alpha/beta-Hydrolases"/>
    <property type="match status" value="1"/>
</dbReference>
<reference evidence="5" key="1">
    <citation type="journal article" date="2020" name="J. Eukaryot. Microbiol.">
        <title>De novo Sequencing, Assembly and Annotation of the Transcriptome for the Free-Living Testate Amoeba Arcella intermedia.</title>
        <authorList>
            <person name="Ribeiro G.M."/>
            <person name="Porfirio-Sousa A.L."/>
            <person name="Maurer-Alcala X.X."/>
            <person name="Katz L.A."/>
            <person name="Lahr D.J.G."/>
        </authorList>
    </citation>
    <scope>NUCLEOTIDE SEQUENCE</scope>
</reference>
<evidence type="ECO:0000259" key="4">
    <source>
        <dbReference type="Pfam" id="PF00135"/>
    </source>
</evidence>
<protein>
    <recommendedName>
        <fullName evidence="3">Carboxylic ester hydrolase</fullName>
        <ecNumber evidence="3">3.1.1.-</ecNumber>
    </recommendedName>
</protein>
<dbReference type="PANTHER" id="PTHR45570">
    <property type="entry name" value="CARBOXYLIC ESTER HYDROLASE"/>
    <property type="match status" value="1"/>
</dbReference>
<dbReference type="EMBL" id="GIBP01001784">
    <property type="protein sequence ID" value="NDV30753.1"/>
    <property type="molecule type" value="Transcribed_RNA"/>
</dbReference>
<dbReference type="InterPro" id="IPR019826">
    <property type="entry name" value="Carboxylesterase_B_AS"/>
</dbReference>
<name>A0A6B2L168_9EUKA</name>
<sequence>MWAWEASSLSQEDLQSEQIVNTKYGPIKGLLFNNFRRFQGVPFAAPPLGPLRFKNPVRPGGWTNVLDCTNFTIGCAQTAHSEDVPKNTSEDCLYLQIFTPRLGKYKDPAPVMLFFHGGDFKQGGESFELYNGSFISGNTNTIVVITDYRLGIFGFLYNGINVDSNVGLEDQRMALTWIQENIQFFGGDPNKVTIFGESAGGESVLVHLASPNATTANYFHRAIVESGPFALNFRTTTEGYVLAEGFAYELGCSIDDLNCLQSKTTKEILDAANNAPEVPLDISEAVMKFAPIVTGDNQLPSEPFDAFLSGKIKNVPFMIGSNLNDGRLFGWAISKTPMPAYEYIAIVTGIFHDTWIPTVLEMYPANYSGDNRDITSEMLNDYLFLCDSRRALRYAQNAGLKDLYYYQFTKVPPFCPWPSSQKFCCDYVCHGDEIPYVFFDSGDPYPWNMTGPDSSLAQSMAYYWASFAVEGNPNVFNQPTNIQWPIYTQQNDISMNLNWPLATVTGLKKDKCDIWDQIGYDNLTKLIRALRKSNLKRN</sequence>
<dbReference type="AlphaFoldDB" id="A0A6B2L168"/>
<dbReference type="PROSITE" id="PS00122">
    <property type="entry name" value="CARBOXYLESTERASE_B_1"/>
    <property type="match status" value="1"/>
</dbReference>
<dbReference type="PANTHER" id="PTHR45570:SF2">
    <property type="entry name" value="ACETYLCHOLINESTERASE 1-LIKE"/>
    <property type="match status" value="1"/>
</dbReference>
<dbReference type="PRINTS" id="PR00878">
    <property type="entry name" value="CHOLNESTRASE"/>
</dbReference>
<dbReference type="InterPro" id="IPR002018">
    <property type="entry name" value="CarbesteraseB"/>
</dbReference>
<dbReference type="EC" id="3.1.1.-" evidence="3"/>
<evidence type="ECO:0000256" key="2">
    <source>
        <dbReference type="ARBA" id="ARBA00022801"/>
    </source>
</evidence>
<accession>A0A6B2L168</accession>
<dbReference type="GO" id="GO:0004104">
    <property type="term" value="F:cholinesterase activity"/>
    <property type="evidence" value="ECO:0007669"/>
    <property type="project" value="InterPro"/>
</dbReference>